<evidence type="ECO:0000313" key="1">
    <source>
        <dbReference type="EMBL" id="ART31799.1"/>
    </source>
</evidence>
<accession>A0A1Y0B378</accession>
<dbReference type="AlphaFoldDB" id="A0A1Y0B378"/>
<protein>
    <submittedName>
        <fullName evidence="1">Uncharacterized protein</fullName>
    </submittedName>
</protein>
<sequence length="66" mass="7465">MSSICICTLSISERLPVKSCQIPSANMLRLPLLLGEMTYPAGKVIDLLTFIYMQTLLFRKSLLWMA</sequence>
<organism evidence="1">
    <name type="scientific">Utricularia reniformis</name>
    <dbReference type="NCBI Taxonomy" id="192314"/>
    <lineage>
        <taxon>Eukaryota</taxon>
        <taxon>Viridiplantae</taxon>
        <taxon>Streptophyta</taxon>
        <taxon>Embryophyta</taxon>
        <taxon>Tracheophyta</taxon>
        <taxon>Spermatophyta</taxon>
        <taxon>Magnoliopsida</taxon>
        <taxon>eudicotyledons</taxon>
        <taxon>Gunneridae</taxon>
        <taxon>Pentapetalae</taxon>
        <taxon>asterids</taxon>
        <taxon>lamiids</taxon>
        <taxon>Lamiales</taxon>
        <taxon>Lentibulariaceae</taxon>
        <taxon>Utricularia</taxon>
    </lineage>
</organism>
<proteinExistence type="predicted"/>
<reference evidence="1" key="1">
    <citation type="submission" date="2017-03" db="EMBL/GenBank/DDBJ databases">
        <title>The mitochondrial genome of the carnivorous plant Utricularia reniformis (Lentibulariaceae): structure, comparative analysis and evolutionary landmarks.</title>
        <authorList>
            <person name="Silva S.R."/>
            <person name="Alvarenga D.O."/>
            <person name="Michael T.P."/>
            <person name="Miranda V.F.O."/>
            <person name="Varani A.M."/>
        </authorList>
    </citation>
    <scope>NUCLEOTIDE SEQUENCE</scope>
</reference>
<dbReference type="EMBL" id="KY774314">
    <property type="protein sequence ID" value="ART31799.1"/>
    <property type="molecule type" value="Genomic_DNA"/>
</dbReference>
<keyword evidence="1" id="KW-0496">Mitochondrion</keyword>
<gene>
    <name evidence="1" type="ORF">AEK19_MT1614</name>
</gene>
<name>A0A1Y0B378_9LAMI</name>
<geneLocation type="mitochondrion" evidence="1"/>